<proteinExistence type="predicted"/>
<reference evidence="1" key="1">
    <citation type="submission" date="2020-01" db="EMBL/GenBank/DDBJ databases">
        <title>Identification and distribution of gene clusters putatively required for synthesis of sphingolipid metabolism inhibitors in phylogenetically diverse species of the filamentous fungus Fusarium.</title>
        <authorList>
            <person name="Kim H.-S."/>
            <person name="Busman M."/>
            <person name="Brown D.W."/>
            <person name="Divon H."/>
            <person name="Uhlig S."/>
            <person name="Proctor R.H."/>
        </authorList>
    </citation>
    <scope>NUCLEOTIDE SEQUENCE</scope>
    <source>
        <strain evidence="1">NRRL 53441</strain>
    </source>
</reference>
<comment type="caution">
    <text evidence="1">The sequence shown here is derived from an EMBL/GenBank/DDBJ whole genome shotgun (WGS) entry which is preliminary data.</text>
</comment>
<dbReference type="EMBL" id="JAADJG010000334">
    <property type="protein sequence ID" value="KAF4448512.1"/>
    <property type="molecule type" value="Genomic_DNA"/>
</dbReference>
<gene>
    <name evidence="1" type="ORF">F53441_8098</name>
</gene>
<name>A0A8H4KDM4_9HYPO</name>
<accession>A0A8H4KDM4</accession>
<evidence type="ECO:0000313" key="2">
    <source>
        <dbReference type="Proteomes" id="UP000605986"/>
    </source>
</evidence>
<keyword evidence="2" id="KW-1185">Reference proteome</keyword>
<dbReference type="Proteomes" id="UP000605986">
    <property type="component" value="Unassembled WGS sequence"/>
</dbReference>
<dbReference type="AlphaFoldDB" id="A0A8H4KDM4"/>
<dbReference type="OrthoDB" id="5024657at2759"/>
<organism evidence="1 2">
    <name type="scientific">Fusarium austroafricanum</name>
    <dbReference type="NCBI Taxonomy" id="2364996"/>
    <lineage>
        <taxon>Eukaryota</taxon>
        <taxon>Fungi</taxon>
        <taxon>Dikarya</taxon>
        <taxon>Ascomycota</taxon>
        <taxon>Pezizomycotina</taxon>
        <taxon>Sordariomycetes</taxon>
        <taxon>Hypocreomycetidae</taxon>
        <taxon>Hypocreales</taxon>
        <taxon>Nectriaceae</taxon>
        <taxon>Fusarium</taxon>
        <taxon>Fusarium concolor species complex</taxon>
    </lineage>
</organism>
<protein>
    <submittedName>
        <fullName evidence="1">Uncharacterized protein</fullName>
    </submittedName>
</protein>
<evidence type="ECO:0000313" key="1">
    <source>
        <dbReference type="EMBL" id="KAF4448512.1"/>
    </source>
</evidence>
<sequence length="515" mass="60487">MSDYDSFDQVIPSTPALTMNPRRTQQGKLALLPAEILFEITGEPGEHGWILSRQDLKNLALSCSSLFYFTRPVFYAADNFIIFRNAVRHADVEVMERCEAVGGTTDTQWAVSCQCQHEYHWPIDDLVECTFLGSASIDKCIEALQWLLQRSYKANDHECQVRDSHNETCSHMPELLITTLYQSRDRARVKGVCEMIWLLHNHGYSLPFYINRSKISRIRCPVKKADPFLIRKPMDVALRSCCPPSFLEVLLQEWHNHVSDPGRAGSRITDFRLQQTTHLGNMAWGLFLDLLDPSTSWKEAYLGEAVDIFQRKIDLLIEYHAVDSEEIQYFQSILEALQDISRTADPLGGFDRDRDEKECWQRLCDALRLCDSNQGRAEEDTSILTNHQSSIRIHRFILPFGWLPWGLWFNHELQKPKFRAEMSYVWMKHPMWRLVKEKDGPWHDSEWHRLFESDATMRRLPYWSETSYEEFLAAAEKAWLWLEDFERRNAEQMLIRSRHWERICVSIVEEESRTE</sequence>